<keyword evidence="3" id="KW-1185">Reference proteome</keyword>
<evidence type="ECO:0000313" key="2">
    <source>
        <dbReference type="EMBL" id="GAK54136.1"/>
    </source>
</evidence>
<protein>
    <recommendedName>
        <fullName evidence="4">Secreted protein</fullName>
    </recommendedName>
</protein>
<name>A0A081BRV5_9BACT</name>
<feature type="signal peptide" evidence="1">
    <location>
        <begin position="1"/>
        <end position="19"/>
    </location>
</feature>
<sequence length="129" mass="13663">MHALLLLLVVWFGAAPAIAATMLCNDGCECCNPQQQPAAASPSCCDDETPAPERSSCPMYLTDDHGNNSVALPNNIALTPHSLLENQNAAPVAEMAVVRPNYAAGIANISLAHFPRSAPIYLQIQSFLC</sequence>
<reference evidence="2" key="1">
    <citation type="journal article" date="2015" name="PeerJ">
        <title>First genomic representation of candidate bacterial phylum KSB3 points to enhanced environmental sensing as a trigger of wastewater bulking.</title>
        <authorList>
            <person name="Sekiguchi Y."/>
            <person name="Ohashi A."/>
            <person name="Parks D.H."/>
            <person name="Yamauchi T."/>
            <person name="Tyson G.W."/>
            <person name="Hugenholtz P."/>
        </authorList>
    </citation>
    <scope>NUCLEOTIDE SEQUENCE [LARGE SCALE GENOMIC DNA]</scope>
</reference>
<dbReference type="AlphaFoldDB" id="A0A081BRV5"/>
<dbReference type="STRING" id="1499966.U14_05414"/>
<dbReference type="EMBL" id="DF820460">
    <property type="protein sequence ID" value="GAK54136.1"/>
    <property type="molecule type" value="Genomic_DNA"/>
</dbReference>
<proteinExistence type="predicted"/>
<evidence type="ECO:0008006" key="4">
    <source>
        <dbReference type="Google" id="ProtNLM"/>
    </source>
</evidence>
<accession>A0A081BRV5</accession>
<organism evidence="2">
    <name type="scientific">Candidatus Moduliflexus flocculans</name>
    <dbReference type="NCBI Taxonomy" id="1499966"/>
    <lineage>
        <taxon>Bacteria</taxon>
        <taxon>Candidatus Moduliflexota</taxon>
        <taxon>Candidatus Moduliflexia</taxon>
        <taxon>Candidatus Moduliflexales</taxon>
        <taxon>Candidatus Moduliflexaceae</taxon>
    </lineage>
</organism>
<feature type="chain" id="PRO_5001755371" description="Secreted protein" evidence="1">
    <location>
        <begin position="20"/>
        <end position="129"/>
    </location>
</feature>
<dbReference type="HOGENOM" id="CLU_1944474_0_0_0"/>
<gene>
    <name evidence="2" type="ORF">U14_05414</name>
</gene>
<keyword evidence="1" id="KW-0732">Signal</keyword>
<evidence type="ECO:0000256" key="1">
    <source>
        <dbReference type="SAM" id="SignalP"/>
    </source>
</evidence>
<evidence type="ECO:0000313" key="3">
    <source>
        <dbReference type="Proteomes" id="UP000030700"/>
    </source>
</evidence>
<dbReference type="Proteomes" id="UP000030700">
    <property type="component" value="Unassembled WGS sequence"/>
</dbReference>